<protein>
    <submittedName>
        <fullName evidence="2">Uncharacterized protein</fullName>
    </submittedName>
</protein>
<reference evidence="2" key="1">
    <citation type="journal article" date="2014" name="Nat. Genet.">
        <title>Genome and transcriptome of the porcine whipworm Trichuris suis.</title>
        <authorList>
            <person name="Jex A.R."/>
            <person name="Nejsum P."/>
            <person name="Schwarz E.M."/>
            <person name="Hu L."/>
            <person name="Young N.D."/>
            <person name="Hall R.S."/>
            <person name="Korhonen P.K."/>
            <person name="Liao S."/>
            <person name="Thamsborg S."/>
            <person name="Xia J."/>
            <person name="Xu P."/>
            <person name="Wang S."/>
            <person name="Scheerlinck J.P."/>
            <person name="Hofmann A."/>
            <person name="Sternberg P.W."/>
            <person name="Wang J."/>
            <person name="Gasser R.B."/>
        </authorList>
    </citation>
    <scope>NUCLEOTIDE SEQUENCE [LARGE SCALE GENOMIC DNA]</scope>
    <source>
        <strain evidence="2">DCEP-RM93F</strain>
    </source>
</reference>
<proteinExistence type="predicted"/>
<dbReference type="EMBL" id="KL367578">
    <property type="protein sequence ID" value="KFD63239.1"/>
    <property type="molecule type" value="Genomic_DNA"/>
</dbReference>
<keyword evidence="1" id="KW-0732">Signal</keyword>
<dbReference type="Proteomes" id="UP000030758">
    <property type="component" value="Unassembled WGS sequence"/>
</dbReference>
<evidence type="ECO:0000313" key="2">
    <source>
        <dbReference type="EMBL" id="KFD63239.1"/>
    </source>
</evidence>
<accession>A0A085N193</accession>
<name>A0A085N193_9BILA</name>
<feature type="chain" id="PRO_5001795635" evidence="1">
    <location>
        <begin position="23"/>
        <end position="132"/>
    </location>
</feature>
<gene>
    <name evidence="2" type="ORF">M514_11889</name>
</gene>
<feature type="signal peptide" evidence="1">
    <location>
        <begin position="1"/>
        <end position="22"/>
    </location>
</feature>
<dbReference type="AlphaFoldDB" id="A0A085N193"/>
<feature type="non-terminal residue" evidence="2">
    <location>
        <position position="132"/>
    </location>
</feature>
<sequence length="132" mass="15024">MSVLRQTRLAMHLVQLLTKTCAMVIAMLLAFSMNENDNCIPGSSSDWWSSMLLKEVMALNKGGANVSTNDTPESSYEIGITMLRQEPLEKKVPNRSPRWAIDWSVLLSFHFVRPLKYLQLEYNQGEMISNSQ</sequence>
<organism evidence="2">
    <name type="scientific">Trichuris suis</name>
    <name type="common">pig whipworm</name>
    <dbReference type="NCBI Taxonomy" id="68888"/>
    <lineage>
        <taxon>Eukaryota</taxon>
        <taxon>Metazoa</taxon>
        <taxon>Ecdysozoa</taxon>
        <taxon>Nematoda</taxon>
        <taxon>Enoplea</taxon>
        <taxon>Dorylaimia</taxon>
        <taxon>Trichinellida</taxon>
        <taxon>Trichuridae</taxon>
        <taxon>Trichuris</taxon>
    </lineage>
</organism>
<evidence type="ECO:0000256" key="1">
    <source>
        <dbReference type="SAM" id="SignalP"/>
    </source>
</evidence>